<name>A0A1K0GEN4_9BASI</name>
<dbReference type="GO" id="GO:0016787">
    <property type="term" value="F:hydrolase activity"/>
    <property type="evidence" value="ECO:0007669"/>
    <property type="project" value="UniProtKB-KW"/>
</dbReference>
<keyword evidence="3" id="KW-0378">Hydrolase</keyword>
<dbReference type="Pfam" id="PF07460">
    <property type="entry name" value="NUMOD3"/>
    <property type="match status" value="1"/>
</dbReference>
<dbReference type="SMART" id="SM00497">
    <property type="entry name" value="IENR1"/>
    <property type="match status" value="1"/>
</dbReference>
<geneLocation type="mitochondrion" evidence="5"/>
<dbReference type="SUPFAM" id="SSF64496">
    <property type="entry name" value="DNA-binding domain of intron-encoded endonucleases"/>
    <property type="match status" value="1"/>
</dbReference>
<dbReference type="InterPro" id="IPR003647">
    <property type="entry name" value="Intron_nuc_1_rpt"/>
</dbReference>
<keyword evidence="2 5" id="KW-0255">Endonuclease</keyword>
<organism evidence="5 6">
    <name type="scientific">Ustilago bromivora</name>
    <dbReference type="NCBI Taxonomy" id="307758"/>
    <lineage>
        <taxon>Eukaryota</taxon>
        <taxon>Fungi</taxon>
        <taxon>Dikarya</taxon>
        <taxon>Basidiomycota</taxon>
        <taxon>Ustilaginomycotina</taxon>
        <taxon>Ustilaginomycetes</taxon>
        <taxon>Ustilaginales</taxon>
        <taxon>Ustilaginaceae</taxon>
        <taxon>Ustilago</taxon>
    </lineage>
</organism>
<evidence type="ECO:0000256" key="2">
    <source>
        <dbReference type="ARBA" id="ARBA00022759"/>
    </source>
</evidence>
<evidence type="ECO:0000256" key="3">
    <source>
        <dbReference type="ARBA" id="ARBA00022801"/>
    </source>
</evidence>
<evidence type="ECO:0000256" key="1">
    <source>
        <dbReference type="ARBA" id="ARBA00022722"/>
    </source>
</evidence>
<dbReference type="EMBL" id="LT558140">
    <property type="protein sequence ID" value="SAM86541.1"/>
    <property type="molecule type" value="Genomic_DNA"/>
</dbReference>
<evidence type="ECO:0000313" key="5">
    <source>
        <dbReference type="EMBL" id="SAM86541.1"/>
    </source>
</evidence>
<reference evidence="6" key="1">
    <citation type="submission" date="2016-04" db="EMBL/GenBank/DDBJ databases">
        <authorList>
            <person name="Guldener U."/>
            <person name="Guldener U."/>
        </authorList>
    </citation>
    <scope>NUCLEOTIDE SEQUENCE [LARGE SCALE GENOMIC DNA]</scope>
    <source>
        <strain evidence="6">UB2112</strain>
    </source>
</reference>
<dbReference type="GO" id="GO:0004519">
    <property type="term" value="F:endonuclease activity"/>
    <property type="evidence" value="ECO:0007669"/>
    <property type="project" value="UniProtKB-KW"/>
</dbReference>
<keyword evidence="1" id="KW-0540">Nuclease</keyword>
<dbReference type="InterPro" id="IPR003611">
    <property type="entry name" value="NUMOD3"/>
</dbReference>
<dbReference type="AlphaFoldDB" id="A0A1K0GEN4"/>
<dbReference type="Proteomes" id="UP000179920">
    <property type="component" value="Mitochondrion MITO"/>
</dbReference>
<feature type="domain" description="Nuclease associated modular" evidence="4">
    <location>
        <begin position="15"/>
        <end position="47"/>
    </location>
</feature>
<evidence type="ECO:0000259" key="4">
    <source>
        <dbReference type="Pfam" id="PF07460"/>
    </source>
</evidence>
<accession>A0A1K0GEN4</accession>
<proteinExistence type="predicted"/>
<evidence type="ECO:0000313" key="6">
    <source>
        <dbReference type="Proteomes" id="UP000179920"/>
    </source>
</evidence>
<sequence length="124" mass="13532">MSLLTRSKISASLIGRKDSEITRVKKSKSRLGTLNPFFGKGPSSTALDKAAEMSGIKVYVYSADSFTLVNNKPFRSLRSAASILPISPATLPSKLNTGKPFKGFYYFTTPQVKIPQLINNNNSN</sequence>
<gene>
    <name evidence="5" type="ORF">UBRO_21219</name>
</gene>
<dbReference type="GO" id="GO:0003677">
    <property type="term" value="F:DNA binding"/>
    <property type="evidence" value="ECO:0007669"/>
    <property type="project" value="InterPro"/>
</dbReference>
<protein>
    <submittedName>
        <fullName evidence="5">Intron-encoded GIY endonuclease</fullName>
    </submittedName>
</protein>